<proteinExistence type="predicted"/>
<gene>
    <name evidence="1" type="ORF">QLH52_24525</name>
</gene>
<evidence type="ECO:0000313" key="2">
    <source>
        <dbReference type="Proteomes" id="UP001284537"/>
    </source>
</evidence>
<dbReference type="Proteomes" id="UP001284537">
    <property type="component" value="Unassembled WGS sequence"/>
</dbReference>
<accession>A0ABU4UM31</accession>
<dbReference type="RefSeq" id="WP_319963283.1">
    <property type="nucleotide sequence ID" value="NZ_JAXARY010000059.1"/>
</dbReference>
<dbReference type="EMBL" id="JAXARY010000059">
    <property type="protein sequence ID" value="MDX8130473.1"/>
    <property type="molecule type" value="Genomic_DNA"/>
</dbReference>
<evidence type="ECO:0000313" key="1">
    <source>
        <dbReference type="EMBL" id="MDX8130473.1"/>
    </source>
</evidence>
<protein>
    <submittedName>
        <fullName evidence="1">Uncharacterized protein</fullName>
    </submittedName>
</protein>
<keyword evidence="2" id="KW-1185">Reference proteome</keyword>
<organism evidence="1 2">
    <name type="scientific">Methylomonas defluvii</name>
    <dbReference type="NCBI Taxonomy" id="3045149"/>
    <lineage>
        <taxon>Bacteria</taxon>
        <taxon>Pseudomonadati</taxon>
        <taxon>Pseudomonadota</taxon>
        <taxon>Gammaproteobacteria</taxon>
        <taxon>Methylococcales</taxon>
        <taxon>Methylococcaceae</taxon>
        <taxon>Methylomonas</taxon>
    </lineage>
</organism>
<name>A0ABU4UM31_9GAMM</name>
<comment type="caution">
    <text evidence="1">The sequence shown here is derived from an EMBL/GenBank/DDBJ whole genome shotgun (WGS) entry which is preliminary data.</text>
</comment>
<sequence length="363" mass="42134">MSQSTSCCLSTNLIQWRQFNHTRSQLPVTGDIRKSIAYDRTLRLSAQNRVGRTKITQAINVTTGFNWNSFETTIERRIRSLEWILDQAYPTHPQQPKHFIRMLHTNRLIEESECAINENIVTVSGQELRYWFRPYCQPGSQPFDSCRLDGLFGFMRIVIWPRMVKEWSLERLILEPKLDEKSRSMVETYLQLQAKAKEMANREIESLLKGKSVHLQVVKAITSLDIASVSAFADKITVETVGIGREDLLSLVDAVNRRDEELIASKRRSFTFRVLYQARMNDRSQDPLIEPLTYGTGEFQRKMSEHSKALTIVAERHFAESFRKFCQCDAVKKIESEVFGQYRSVHSQDFSKRVEELVSTVCH</sequence>
<reference evidence="1 2" key="1">
    <citation type="submission" date="2023-11" db="EMBL/GenBank/DDBJ databases">
        <authorList>
            <person name="Ouyang M.-Y."/>
        </authorList>
    </citation>
    <scope>NUCLEOTIDE SEQUENCE [LARGE SCALE GENOMIC DNA]</scope>
    <source>
        <strain evidence="1 2">OY6</strain>
    </source>
</reference>